<evidence type="ECO:0000313" key="2">
    <source>
        <dbReference type="EMBL" id="PMD14912.1"/>
    </source>
</evidence>
<reference evidence="2 3" key="1">
    <citation type="submission" date="2016-05" db="EMBL/GenBank/DDBJ databases">
        <title>A degradative enzymes factory behind the ericoid mycorrhizal symbiosis.</title>
        <authorList>
            <consortium name="DOE Joint Genome Institute"/>
            <person name="Martino E."/>
            <person name="Morin E."/>
            <person name="Grelet G."/>
            <person name="Kuo A."/>
            <person name="Kohler A."/>
            <person name="Daghino S."/>
            <person name="Barry K."/>
            <person name="Choi C."/>
            <person name="Cichocki N."/>
            <person name="Clum A."/>
            <person name="Copeland A."/>
            <person name="Hainaut M."/>
            <person name="Haridas S."/>
            <person name="Labutti K."/>
            <person name="Lindquist E."/>
            <person name="Lipzen A."/>
            <person name="Khouja H.-R."/>
            <person name="Murat C."/>
            <person name="Ohm R."/>
            <person name="Olson A."/>
            <person name="Spatafora J."/>
            <person name="Veneault-Fourrey C."/>
            <person name="Henrissat B."/>
            <person name="Grigoriev I."/>
            <person name="Martin F."/>
            <person name="Perotto S."/>
        </authorList>
    </citation>
    <scope>NUCLEOTIDE SEQUENCE [LARGE SCALE GENOMIC DNA]</scope>
    <source>
        <strain evidence="2 3">UAMH 7357</strain>
    </source>
</reference>
<feature type="compositionally biased region" description="Basic and acidic residues" evidence="1">
    <location>
        <begin position="316"/>
        <end position="330"/>
    </location>
</feature>
<accession>A0A2J6PLI3</accession>
<feature type="compositionally biased region" description="Polar residues" evidence="1">
    <location>
        <begin position="399"/>
        <end position="416"/>
    </location>
</feature>
<feature type="region of interest" description="Disordered" evidence="1">
    <location>
        <begin position="629"/>
        <end position="651"/>
    </location>
</feature>
<evidence type="ECO:0000313" key="3">
    <source>
        <dbReference type="Proteomes" id="UP000235672"/>
    </source>
</evidence>
<feature type="compositionally biased region" description="Polar residues" evidence="1">
    <location>
        <begin position="343"/>
        <end position="353"/>
    </location>
</feature>
<keyword evidence="3" id="KW-1185">Reference proteome</keyword>
<feature type="compositionally biased region" description="Low complexity" evidence="1">
    <location>
        <begin position="417"/>
        <end position="428"/>
    </location>
</feature>
<dbReference type="Proteomes" id="UP000235672">
    <property type="component" value="Unassembled WGS sequence"/>
</dbReference>
<name>A0A2J6PLI3_9HELO</name>
<proteinExistence type="predicted"/>
<evidence type="ECO:0000256" key="1">
    <source>
        <dbReference type="SAM" id="MobiDB-lite"/>
    </source>
</evidence>
<feature type="region of interest" description="Disordered" evidence="1">
    <location>
        <begin position="306"/>
        <end position="490"/>
    </location>
</feature>
<feature type="region of interest" description="Disordered" evidence="1">
    <location>
        <begin position="187"/>
        <end position="216"/>
    </location>
</feature>
<feature type="compositionally biased region" description="Polar residues" evidence="1">
    <location>
        <begin position="438"/>
        <end position="453"/>
    </location>
</feature>
<feature type="compositionally biased region" description="Low complexity" evidence="1">
    <location>
        <begin position="367"/>
        <end position="381"/>
    </location>
</feature>
<feature type="compositionally biased region" description="Low complexity" evidence="1">
    <location>
        <begin position="201"/>
        <end position="214"/>
    </location>
</feature>
<dbReference type="OrthoDB" id="5394233at2759"/>
<dbReference type="STRING" id="1745343.A0A2J6PLI3"/>
<gene>
    <name evidence="2" type="ORF">NA56DRAFT_754554</name>
</gene>
<dbReference type="AlphaFoldDB" id="A0A2J6PLI3"/>
<protein>
    <submittedName>
        <fullName evidence="2">Uncharacterized protein</fullName>
    </submittedName>
</protein>
<feature type="compositionally biased region" description="Low complexity" evidence="1">
    <location>
        <begin position="456"/>
        <end position="469"/>
    </location>
</feature>
<organism evidence="2 3">
    <name type="scientific">Hyaloscypha hepaticicola</name>
    <dbReference type="NCBI Taxonomy" id="2082293"/>
    <lineage>
        <taxon>Eukaryota</taxon>
        <taxon>Fungi</taxon>
        <taxon>Dikarya</taxon>
        <taxon>Ascomycota</taxon>
        <taxon>Pezizomycotina</taxon>
        <taxon>Leotiomycetes</taxon>
        <taxon>Helotiales</taxon>
        <taxon>Hyaloscyphaceae</taxon>
        <taxon>Hyaloscypha</taxon>
    </lineage>
</organism>
<dbReference type="EMBL" id="KZ613518">
    <property type="protein sequence ID" value="PMD14912.1"/>
    <property type="molecule type" value="Genomic_DNA"/>
</dbReference>
<sequence>MPFDYANYQEKCNGMTAEELQKEWENYTRQISSGATSTATSILLMPLTAGISAVGLGISAPKIHNARKKREIIEAGLRARGTTHHTRTGDVLAPMAISGIIGGLTLGLVPPGASDFAALAAGRAVEIAATNTALTATEAVVVDNARKKMAKEAALQDQFSPEQKARYGSMPIPFLVEQSVLAFEHPVHHQQPNQPIHETETSSTSSSSLLSDESANSRIQGIHNRKLLDGSNAAISASILNLTLDDFSDLHDIEEVNMLKMHALALAIENREGGTQPVESAQGYFQPQETPEGRTDQGYMHGSITTHQIQPLPSGDGDKPHSGDTSRDATNDSNIQGLRRTPPQRQGPHSSTLPAGFESPQIGSTNAQYAQSSYYSSQQLPPYQPQFLPPTHQFVEPQQYCQPTPLPQQRQDSGYGSINSSSSINNPSQQTYYPPPTGHSTSSNPPQQRQDTGYVSMYSTPSMSSTPPQTYYPPPINHSAPPMNGTSSQIYSPPPDFVSRHSSIPESYQNASMACIPAPYHPADHNFNNQYGTAAQGHCSSESSFYPMTPPPPYYPPPSGMTSAPAAAGKANDYFTHPVVSRPQVANMNSHPQAPFDPLLQQSQKLVDGMNKSWQWARAVALPAKTPMDSKKFVEPNYGPPPAVPTAWKGS</sequence>